<reference evidence="1" key="1">
    <citation type="submission" date="2018-05" db="EMBL/GenBank/DDBJ databases">
        <authorList>
            <person name="Lanie J.A."/>
            <person name="Ng W.-L."/>
            <person name="Kazmierczak K.M."/>
            <person name="Andrzejewski T.M."/>
            <person name="Davidsen T.M."/>
            <person name="Wayne K.J."/>
            <person name="Tettelin H."/>
            <person name="Glass J.I."/>
            <person name="Rusch D."/>
            <person name="Podicherti R."/>
            <person name="Tsui H.-C.T."/>
            <person name="Winkler M.E."/>
        </authorList>
    </citation>
    <scope>NUCLEOTIDE SEQUENCE</scope>
</reference>
<dbReference type="GO" id="GO:0030170">
    <property type="term" value="F:pyridoxal phosphate binding"/>
    <property type="evidence" value="ECO:0007669"/>
    <property type="project" value="TreeGrafter"/>
</dbReference>
<protein>
    <recommendedName>
        <fullName evidence="2">Aminotransferase class I/classII domain-containing protein</fullName>
    </recommendedName>
</protein>
<sequence>MPINDVKENGIDLSRIKIPLAQVNFTKEEIDAVSEVIKSGWLIFGKNVGIFEENFAELIGVKHAIAVNSGSSALLVALQSLGVGRDDEVIVPDMSFISTGTACLYLGARPVFVDINLKNYCLDVKGIEEKITDKTKVILPVHYWGHTADMGNIMELAEKYNLKILEDAAEAHLSTYRGKNFAGTLGDIAIFSFTPSKPMATGEGG</sequence>
<dbReference type="Pfam" id="PF01041">
    <property type="entry name" value="DegT_DnrJ_EryC1"/>
    <property type="match status" value="1"/>
</dbReference>
<dbReference type="GO" id="GO:0008483">
    <property type="term" value="F:transaminase activity"/>
    <property type="evidence" value="ECO:0007669"/>
    <property type="project" value="TreeGrafter"/>
</dbReference>
<dbReference type="InterPro" id="IPR015421">
    <property type="entry name" value="PyrdxlP-dep_Trfase_major"/>
</dbReference>
<gene>
    <name evidence="1" type="ORF">METZ01_LOCUS406167</name>
</gene>
<dbReference type="SUPFAM" id="SSF53383">
    <property type="entry name" value="PLP-dependent transferases"/>
    <property type="match status" value="1"/>
</dbReference>
<dbReference type="AlphaFoldDB" id="A0A382W3J1"/>
<evidence type="ECO:0008006" key="2">
    <source>
        <dbReference type="Google" id="ProtNLM"/>
    </source>
</evidence>
<evidence type="ECO:0000313" key="1">
    <source>
        <dbReference type="EMBL" id="SVD53313.1"/>
    </source>
</evidence>
<dbReference type="PANTHER" id="PTHR30244">
    <property type="entry name" value="TRANSAMINASE"/>
    <property type="match status" value="1"/>
</dbReference>
<dbReference type="InterPro" id="IPR000653">
    <property type="entry name" value="DegT/StrS_aminotransferase"/>
</dbReference>
<feature type="non-terminal residue" evidence="1">
    <location>
        <position position="205"/>
    </location>
</feature>
<proteinExistence type="predicted"/>
<dbReference type="Gene3D" id="3.40.640.10">
    <property type="entry name" value="Type I PLP-dependent aspartate aminotransferase-like (Major domain)"/>
    <property type="match status" value="1"/>
</dbReference>
<organism evidence="1">
    <name type="scientific">marine metagenome</name>
    <dbReference type="NCBI Taxonomy" id="408172"/>
    <lineage>
        <taxon>unclassified sequences</taxon>
        <taxon>metagenomes</taxon>
        <taxon>ecological metagenomes</taxon>
    </lineage>
</organism>
<dbReference type="PANTHER" id="PTHR30244:SF34">
    <property type="entry name" value="DTDP-4-AMINO-4,6-DIDEOXYGALACTOSE TRANSAMINASE"/>
    <property type="match status" value="1"/>
</dbReference>
<dbReference type="InterPro" id="IPR015424">
    <property type="entry name" value="PyrdxlP-dep_Trfase"/>
</dbReference>
<dbReference type="EMBL" id="UINC01156733">
    <property type="protein sequence ID" value="SVD53313.1"/>
    <property type="molecule type" value="Genomic_DNA"/>
</dbReference>
<name>A0A382W3J1_9ZZZZ</name>
<accession>A0A382W3J1</accession>
<dbReference type="GO" id="GO:0000271">
    <property type="term" value="P:polysaccharide biosynthetic process"/>
    <property type="evidence" value="ECO:0007669"/>
    <property type="project" value="TreeGrafter"/>
</dbReference>